<keyword evidence="2" id="KW-1133">Transmembrane helix</keyword>
<gene>
    <name evidence="3" type="ORF">RFI_24345</name>
</gene>
<feature type="compositionally biased region" description="Low complexity" evidence="1">
    <location>
        <begin position="146"/>
        <end position="155"/>
    </location>
</feature>
<organism evidence="3 4">
    <name type="scientific">Reticulomyxa filosa</name>
    <dbReference type="NCBI Taxonomy" id="46433"/>
    <lineage>
        <taxon>Eukaryota</taxon>
        <taxon>Sar</taxon>
        <taxon>Rhizaria</taxon>
        <taxon>Retaria</taxon>
        <taxon>Foraminifera</taxon>
        <taxon>Monothalamids</taxon>
        <taxon>Reticulomyxidae</taxon>
        <taxon>Reticulomyxa</taxon>
    </lineage>
</organism>
<name>X6MG77_RETFI</name>
<dbReference type="AlphaFoldDB" id="X6MG77"/>
<comment type="caution">
    <text evidence="3">The sequence shown here is derived from an EMBL/GenBank/DDBJ whole genome shotgun (WGS) entry which is preliminary data.</text>
</comment>
<protein>
    <submittedName>
        <fullName evidence="3">MIF4G domain protein</fullName>
    </submittedName>
</protein>
<feature type="transmembrane region" description="Helical" evidence="2">
    <location>
        <begin position="29"/>
        <end position="52"/>
    </location>
</feature>
<feature type="region of interest" description="Disordered" evidence="1">
    <location>
        <begin position="130"/>
        <end position="171"/>
    </location>
</feature>
<sequence length="184" mass="21158">MPTRKDKDLISKIDGKKYKVCMLSKKQYIHIHTCVYVCSAVSIATIVLNNILEISKTQLRRIFFYKKKDDPNAGVPCRDRASPIICQRAWEEGSCEFKRELCAKTCGYCNDRADNNNNNEYVEANLNGNEIDSRDEIDNQNDGEGNDIGNNNFNDRASDEDDNQPENERDNILRIRNNPQAYLL</sequence>
<evidence type="ECO:0000256" key="1">
    <source>
        <dbReference type="SAM" id="MobiDB-lite"/>
    </source>
</evidence>
<keyword evidence="2" id="KW-0812">Transmembrane</keyword>
<dbReference type="EMBL" id="ASPP01020887">
    <property type="protein sequence ID" value="ETO13028.1"/>
    <property type="molecule type" value="Genomic_DNA"/>
</dbReference>
<evidence type="ECO:0000313" key="3">
    <source>
        <dbReference type="EMBL" id="ETO13028.1"/>
    </source>
</evidence>
<accession>X6MG77</accession>
<evidence type="ECO:0000256" key="2">
    <source>
        <dbReference type="SAM" id="Phobius"/>
    </source>
</evidence>
<evidence type="ECO:0000313" key="4">
    <source>
        <dbReference type="Proteomes" id="UP000023152"/>
    </source>
</evidence>
<keyword evidence="2" id="KW-0472">Membrane</keyword>
<dbReference type="Proteomes" id="UP000023152">
    <property type="component" value="Unassembled WGS sequence"/>
</dbReference>
<reference evidence="3 4" key="1">
    <citation type="journal article" date="2013" name="Curr. Biol.">
        <title>The Genome of the Foraminiferan Reticulomyxa filosa.</title>
        <authorList>
            <person name="Glockner G."/>
            <person name="Hulsmann N."/>
            <person name="Schleicher M."/>
            <person name="Noegel A.A."/>
            <person name="Eichinger L."/>
            <person name="Gallinger C."/>
            <person name="Pawlowski J."/>
            <person name="Sierra R."/>
            <person name="Euteneuer U."/>
            <person name="Pillet L."/>
            <person name="Moustafa A."/>
            <person name="Platzer M."/>
            <person name="Groth M."/>
            <person name="Szafranski K."/>
            <person name="Schliwa M."/>
        </authorList>
    </citation>
    <scope>NUCLEOTIDE SEQUENCE [LARGE SCALE GENOMIC DNA]</scope>
</reference>
<proteinExistence type="predicted"/>
<keyword evidence="4" id="KW-1185">Reference proteome</keyword>